<evidence type="ECO:0000256" key="1">
    <source>
        <dbReference type="ARBA" id="ARBA00022884"/>
    </source>
</evidence>
<organism evidence="6 7">
    <name type="scientific">Anisodus tanguticus</name>
    <dbReference type="NCBI Taxonomy" id="243964"/>
    <lineage>
        <taxon>Eukaryota</taxon>
        <taxon>Viridiplantae</taxon>
        <taxon>Streptophyta</taxon>
        <taxon>Embryophyta</taxon>
        <taxon>Tracheophyta</taxon>
        <taxon>Spermatophyta</taxon>
        <taxon>Magnoliopsida</taxon>
        <taxon>eudicotyledons</taxon>
        <taxon>Gunneridae</taxon>
        <taxon>Pentapetalae</taxon>
        <taxon>asterids</taxon>
        <taxon>lamiids</taxon>
        <taxon>Solanales</taxon>
        <taxon>Solanaceae</taxon>
        <taxon>Solanoideae</taxon>
        <taxon>Hyoscyameae</taxon>
        <taxon>Anisodus</taxon>
    </lineage>
</organism>
<evidence type="ECO:0000313" key="7">
    <source>
        <dbReference type="Proteomes" id="UP001291623"/>
    </source>
</evidence>
<dbReference type="PANTHER" id="PTHR10693">
    <property type="entry name" value="RAS GTPASE-ACTIVATING PROTEIN-BINDING PROTEIN"/>
    <property type="match status" value="1"/>
</dbReference>
<feature type="domain" description="RRM" evidence="4">
    <location>
        <begin position="293"/>
        <end position="370"/>
    </location>
</feature>
<dbReference type="Gene3D" id="3.30.70.330">
    <property type="match status" value="1"/>
</dbReference>
<dbReference type="CDD" id="cd00780">
    <property type="entry name" value="NTF2"/>
    <property type="match status" value="1"/>
</dbReference>
<dbReference type="CDD" id="cd00590">
    <property type="entry name" value="RRM_SF"/>
    <property type="match status" value="1"/>
</dbReference>
<protein>
    <recommendedName>
        <fullName evidence="8">G3BP-like protein</fullName>
    </recommendedName>
</protein>
<dbReference type="SMART" id="SM00360">
    <property type="entry name" value="RRM"/>
    <property type="match status" value="1"/>
</dbReference>
<gene>
    <name evidence="6" type="ORF">RND71_018914</name>
</gene>
<dbReference type="EMBL" id="JAVYJV010000009">
    <property type="protein sequence ID" value="KAK4363673.1"/>
    <property type="molecule type" value="Genomic_DNA"/>
</dbReference>
<dbReference type="InterPro" id="IPR012677">
    <property type="entry name" value="Nucleotide-bd_a/b_plait_sf"/>
</dbReference>
<comment type="caution">
    <text evidence="6">The sequence shown here is derived from an EMBL/GenBank/DDBJ whole genome shotgun (WGS) entry which is preliminary data.</text>
</comment>
<dbReference type="SUPFAM" id="SSF54427">
    <property type="entry name" value="NTF2-like"/>
    <property type="match status" value="1"/>
</dbReference>
<dbReference type="FunFam" id="3.10.450.50:FF:000003">
    <property type="entry name" value="Nuclear transport factor 2 family protein"/>
    <property type="match status" value="1"/>
</dbReference>
<evidence type="ECO:0000256" key="2">
    <source>
        <dbReference type="PROSITE-ProRule" id="PRU00176"/>
    </source>
</evidence>
<dbReference type="InterPro" id="IPR002075">
    <property type="entry name" value="NTF2_dom"/>
</dbReference>
<dbReference type="GO" id="GO:0005829">
    <property type="term" value="C:cytosol"/>
    <property type="evidence" value="ECO:0007669"/>
    <property type="project" value="TreeGrafter"/>
</dbReference>
<evidence type="ECO:0000256" key="3">
    <source>
        <dbReference type="SAM" id="MobiDB-lite"/>
    </source>
</evidence>
<dbReference type="GO" id="GO:1990904">
    <property type="term" value="C:ribonucleoprotein complex"/>
    <property type="evidence" value="ECO:0007669"/>
    <property type="project" value="TreeGrafter"/>
</dbReference>
<dbReference type="InterPro" id="IPR032710">
    <property type="entry name" value="NTF2-like_dom_sf"/>
</dbReference>
<feature type="compositionally biased region" description="Low complexity" evidence="3">
    <location>
        <begin position="273"/>
        <end position="284"/>
    </location>
</feature>
<proteinExistence type="predicted"/>
<evidence type="ECO:0000259" key="5">
    <source>
        <dbReference type="PROSITE" id="PS50177"/>
    </source>
</evidence>
<dbReference type="InterPro" id="IPR000504">
    <property type="entry name" value="RRM_dom"/>
</dbReference>
<feature type="region of interest" description="Disordered" evidence="3">
    <location>
        <begin position="238"/>
        <end position="287"/>
    </location>
</feature>
<evidence type="ECO:0008006" key="8">
    <source>
        <dbReference type="Google" id="ProtNLM"/>
    </source>
</evidence>
<dbReference type="PROSITE" id="PS50177">
    <property type="entry name" value="NTF2_DOMAIN"/>
    <property type="match status" value="1"/>
</dbReference>
<dbReference type="Proteomes" id="UP001291623">
    <property type="component" value="Unassembled WGS sequence"/>
</dbReference>
<dbReference type="Gene3D" id="3.10.450.50">
    <property type="match status" value="1"/>
</dbReference>
<sequence>MEAAAAATPVSAQVVGNAFVQQYYHILHYSPGLVFRFYQDISKLGRPEDDGSMSTTTTMQAINDKILSLNYGDFKAEIKSVDSQESFNGGVLVLVTGYLTEEDNLIRNFSQTFFLAPQDRGYFVLNDMFRYVESVNQHDTARVPATDVVAPVTPEHDPLPVQQNHVPEQSIPSVEEANGGEVYNSLENGDVPVEEEVPVAEVVDEIEDDSQVVVESNIKSEDVPKKSYASIVMHLKGDAASFSPPPAPGSRKPMAKSVEQVNQPPITATDRPASSSNSVDNANNQEGEATDGYSIYIKGLPPTATIALLADEFKKFGPIKNGGIQVKNNREHGYSFGFVEFEAASAMQKAIEASPILIGGRQAVVEEKKSTDSRGNFRGRFFPSGRGSGYRNDGVRGRGNYGGSCRGYARGDFGGRTEFNNRGGHRGWSSNRGGDGYQRTDNQGGYVARINRGGGMPNGNFATPEMK</sequence>
<dbReference type="SUPFAM" id="SSF54928">
    <property type="entry name" value="RNA-binding domain, RBD"/>
    <property type="match status" value="1"/>
</dbReference>
<dbReference type="InterPro" id="IPR035979">
    <property type="entry name" value="RBD_domain_sf"/>
</dbReference>
<dbReference type="GO" id="GO:0003729">
    <property type="term" value="F:mRNA binding"/>
    <property type="evidence" value="ECO:0007669"/>
    <property type="project" value="TreeGrafter"/>
</dbReference>
<reference evidence="6" key="1">
    <citation type="submission" date="2023-12" db="EMBL/GenBank/DDBJ databases">
        <title>Genome assembly of Anisodus tanguticus.</title>
        <authorList>
            <person name="Wang Y.-J."/>
        </authorList>
    </citation>
    <scope>NUCLEOTIDE SEQUENCE</scope>
    <source>
        <strain evidence="6">KB-2021</strain>
        <tissue evidence="6">Leaf</tissue>
    </source>
</reference>
<keyword evidence="1 2" id="KW-0694">RNA-binding</keyword>
<name>A0AAE1S4Z1_9SOLA</name>
<dbReference type="InterPro" id="IPR039539">
    <property type="entry name" value="Ras_GTPase_bind_prot"/>
</dbReference>
<dbReference type="Pfam" id="PF02136">
    <property type="entry name" value="NTF2"/>
    <property type="match status" value="1"/>
</dbReference>
<dbReference type="PANTHER" id="PTHR10693:SF51">
    <property type="entry name" value="NTF2 DOMAIN-CONTAINING PROTEIN"/>
    <property type="match status" value="1"/>
</dbReference>
<keyword evidence="7" id="KW-1185">Reference proteome</keyword>
<dbReference type="InterPro" id="IPR018222">
    <property type="entry name" value="Nuclear_transport_factor_2_euk"/>
</dbReference>
<feature type="region of interest" description="Disordered" evidence="3">
    <location>
        <begin position="420"/>
        <end position="440"/>
    </location>
</feature>
<dbReference type="PROSITE" id="PS50102">
    <property type="entry name" value="RRM"/>
    <property type="match status" value="1"/>
</dbReference>
<evidence type="ECO:0000259" key="4">
    <source>
        <dbReference type="PROSITE" id="PS50102"/>
    </source>
</evidence>
<feature type="domain" description="NTF2" evidence="5">
    <location>
        <begin position="15"/>
        <end position="131"/>
    </location>
</feature>
<evidence type="ECO:0000313" key="6">
    <source>
        <dbReference type="EMBL" id="KAK4363673.1"/>
    </source>
</evidence>
<accession>A0AAE1S4Z1</accession>
<dbReference type="Pfam" id="PF00076">
    <property type="entry name" value="RRM_1"/>
    <property type="match status" value="1"/>
</dbReference>
<dbReference type="AlphaFoldDB" id="A0AAE1S4Z1"/>